<dbReference type="RefSeq" id="WP_090812807.1">
    <property type="nucleotide sequence ID" value="NZ_FNKX01000005.1"/>
</dbReference>
<protein>
    <recommendedName>
        <fullName evidence="3">DUF1173 domain-containing protein</fullName>
    </recommendedName>
</protein>
<dbReference type="Proteomes" id="UP000199365">
    <property type="component" value="Unassembled WGS sequence"/>
</dbReference>
<evidence type="ECO:0008006" key="3">
    <source>
        <dbReference type="Google" id="ProtNLM"/>
    </source>
</evidence>
<evidence type="ECO:0000313" key="2">
    <source>
        <dbReference type="Proteomes" id="UP000199365"/>
    </source>
</evidence>
<organism evidence="1 2">
    <name type="scientific">Paraburkholderia tuberum</name>
    <dbReference type="NCBI Taxonomy" id="157910"/>
    <lineage>
        <taxon>Bacteria</taxon>
        <taxon>Pseudomonadati</taxon>
        <taxon>Pseudomonadota</taxon>
        <taxon>Betaproteobacteria</taxon>
        <taxon>Burkholderiales</taxon>
        <taxon>Burkholderiaceae</taxon>
        <taxon>Paraburkholderia</taxon>
    </lineage>
</organism>
<dbReference type="AlphaFoldDB" id="A0A1H1KLF0"/>
<dbReference type="Pfam" id="PF06666">
    <property type="entry name" value="DUF1173"/>
    <property type="match status" value="1"/>
</dbReference>
<reference evidence="2" key="1">
    <citation type="submission" date="2016-10" db="EMBL/GenBank/DDBJ databases">
        <authorList>
            <person name="Varghese N."/>
            <person name="Submissions S."/>
        </authorList>
    </citation>
    <scope>NUCLEOTIDE SEQUENCE [LARGE SCALE GENOMIC DNA]</scope>
    <source>
        <strain evidence="2">DUS833</strain>
    </source>
</reference>
<name>A0A1H1KLF0_9BURK</name>
<accession>A0A1H1KLF0</accession>
<gene>
    <name evidence="1" type="ORF">SAMN05445850_8454</name>
</gene>
<dbReference type="EMBL" id="FNKX01000005">
    <property type="protein sequence ID" value="SDR62830.1"/>
    <property type="molecule type" value="Genomic_DNA"/>
</dbReference>
<keyword evidence="2" id="KW-1185">Reference proteome</keyword>
<evidence type="ECO:0000313" key="1">
    <source>
        <dbReference type="EMBL" id="SDR62830.1"/>
    </source>
</evidence>
<dbReference type="STRING" id="157910.SAMN05445850_8454"/>
<proteinExistence type="predicted"/>
<dbReference type="InterPro" id="IPR009553">
    <property type="entry name" value="DUF1173"/>
</dbReference>
<sequence length="404" mass="45009">MTDVTFDGLVTSLEEVQENPARFATRLERAKRSPGFAECLCQSASGGKPLRLVVRRYGALFHLARWPEEGTHHNSKTCSFFAETTESSASAGDEQDAIRSTPAGLNARLDVSLTVRTVGTVKADGTAKTTSRSASRRTAPLLGFLQRVWEDAGLNQWSGGLQRNWGTCSSQILAVLGEGKINGKPIQDVVHVMRRYEESEQATIKAEFDSFLNRIRTTPAASDRGVVIAEVKSIDPSKYGFILRLRQTFETFYASKQLVESAARSFRHAWPMIGKAEARIVAVLIIERTKDDNLRAIDLALQLCNRSFIPCDSSYEVDMANRLVEERRRFLKPIRRDDADKMLPDFRLMDTTPPTAIEVYGMESNDAYRARKTEKQALYARGSEPCVEWVPPSPLGSVMLPPAT</sequence>